<reference evidence="2 3" key="1">
    <citation type="submission" date="2024-02" db="EMBL/GenBank/DDBJ databases">
        <authorList>
            <person name="Vignale AGUSTIN F."/>
            <person name="Sosa J E."/>
            <person name="Modenutti C."/>
        </authorList>
    </citation>
    <scope>NUCLEOTIDE SEQUENCE [LARGE SCALE GENOMIC DNA]</scope>
</reference>
<dbReference type="Gene3D" id="3.40.50.10330">
    <property type="entry name" value="Probable inorganic polyphosphate/atp-NAD kinase, domain 1"/>
    <property type="match status" value="1"/>
</dbReference>
<comment type="caution">
    <text evidence="2">The sequence shown here is derived from an EMBL/GenBank/DDBJ whole genome shotgun (WGS) entry which is preliminary data.</text>
</comment>
<name>A0ABC8V1X0_9AQUA</name>
<accession>A0ABC8V1X0</accession>
<dbReference type="InterPro" id="IPR017438">
    <property type="entry name" value="ATP-NAD_kinase_N"/>
</dbReference>
<dbReference type="InterPro" id="IPR001206">
    <property type="entry name" value="Diacylglycerol_kinase_cat_dom"/>
</dbReference>
<dbReference type="PANTHER" id="PTHR11255">
    <property type="entry name" value="DIACYLGLYCEROL KINASE"/>
    <property type="match status" value="1"/>
</dbReference>
<evidence type="ECO:0000259" key="1">
    <source>
        <dbReference type="PROSITE" id="PS50146"/>
    </source>
</evidence>
<feature type="domain" description="DAGKc" evidence="1">
    <location>
        <begin position="81"/>
        <end position="236"/>
    </location>
</feature>
<dbReference type="SMART" id="SM00046">
    <property type="entry name" value="DAGKc"/>
    <property type="match status" value="1"/>
</dbReference>
<dbReference type="PANTHER" id="PTHR11255:SF80">
    <property type="entry name" value="EYE-SPECIFIC DIACYLGLYCEROL KINASE"/>
    <property type="match status" value="1"/>
</dbReference>
<evidence type="ECO:0000313" key="3">
    <source>
        <dbReference type="Proteomes" id="UP001642360"/>
    </source>
</evidence>
<dbReference type="SUPFAM" id="SSF111331">
    <property type="entry name" value="NAD kinase/diacylglycerol kinase-like"/>
    <property type="match status" value="1"/>
</dbReference>
<organism evidence="2 3">
    <name type="scientific">Ilex paraguariensis</name>
    <name type="common">yerba mate</name>
    <dbReference type="NCBI Taxonomy" id="185542"/>
    <lineage>
        <taxon>Eukaryota</taxon>
        <taxon>Viridiplantae</taxon>
        <taxon>Streptophyta</taxon>
        <taxon>Embryophyta</taxon>
        <taxon>Tracheophyta</taxon>
        <taxon>Spermatophyta</taxon>
        <taxon>Magnoliopsida</taxon>
        <taxon>eudicotyledons</taxon>
        <taxon>Gunneridae</taxon>
        <taxon>Pentapetalae</taxon>
        <taxon>asterids</taxon>
        <taxon>campanulids</taxon>
        <taxon>Aquifoliales</taxon>
        <taxon>Aquifoliaceae</taxon>
        <taxon>Ilex</taxon>
    </lineage>
</organism>
<dbReference type="Pfam" id="PF00781">
    <property type="entry name" value="DAGK_cat"/>
    <property type="match status" value="1"/>
</dbReference>
<sequence length="262" mass="28370">MDSPPGSESATRVAARSSVIDSLKGCTLAGVGIPKEELRKKITVPQYLRLAMKEAIEAKDVDGGRRHFEATHVAGAETVELAEAPLVVFINSRSGGRHGPELKARLQDLMGAEQVYDLSIVKPHEFVEYGLGCLEKFARLGDSCAKETREKLRVVVAGGDGTVGWVLGCLGQLHVQGRDPVLPTAVIPLGTGNDLSRSFGWGGSFPFNWKSAIKRTLDRASNGPTCRLDSWNILISMPAGEKMEAPYSLKWTEEISLDQVVK</sequence>
<gene>
    <name evidence="2" type="ORF">ILEXP_LOCUS57825</name>
</gene>
<dbReference type="EMBL" id="CAUOFW020009902">
    <property type="protein sequence ID" value="CAK9187310.1"/>
    <property type="molecule type" value="Genomic_DNA"/>
</dbReference>
<dbReference type="Proteomes" id="UP001642360">
    <property type="component" value="Unassembled WGS sequence"/>
</dbReference>
<dbReference type="InterPro" id="IPR037607">
    <property type="entry name" value="DGK"/>
</dbReference>
<dbReference type="AlphaFoldDB" id="A0ABC8V1X0"/>
<dbReference type="FunFam" id="3.40.50.10330:FF:000023">
    <property type="entry name" value="diacylglycerol kinase"/>
    <property type="match status" value="1"/>
</dbReference>
<proteinExistence type="predicted"/>
<dbReference type="InterPro" id="IPR016064">
    <property type="entry name" value="NAD/diacylglycerol_kinase_sf"/>
</dbReference>
<dbReference type="PROSITE" id="PS50146">
    <property type="entry name" value="DAGK"/>
    <property type="match status" value="1"/>
</dbReference>
<evidence type="ECO:0000313" key="2">
    <source>
        <dbReference type="EMBL" id="CAK9187310.1"/>
    </source>
</evidence>
<protein>
    <recommendedName>
        <fullName evidence="1">DAGKc domain-containing protein</fullName>
    </recommendedName>
</protein>
<keyword evidence="3" id="KW-1185">Reference proteome</keyword>